<evidence type="ECO:0000313" key="3">
    <source>
        <dbReference type="EMBL" id="SMO79954.1"/>
    </source>
</evidence>
<proteinExistence type="predicted"/>
<organism evidence="3 4">
    <name type="scientific">Solitalea koreensis</name>
    <dbReference type="NCBI Taxonomy" id="543615"/>
    <lineage>
        <taxon>Bacteria</taxon>
        <taxon>Pseudomonadati</taxon>
        <taxon>Bacteroidota</taxon>
        <taxon>Sphingobacteriia</taxon>
        <taxon>Sphingobacteriales</taxon>
        <taxon>Sphingobacteriaceae</taxon>
        <taxon>Solitalea</taxon>
    </lineage>
</organism>
<dbReference type="RefSeq" id="WP_142604635.1">
    <property type="nucleotide sequence ID" value="NZ_FXSZ01000012.1"/>
</dbReference>
<dbReference type="OrthoDB" id="9832943at2"/>
<feature type="coiled-coil region" evidence="1">
    <location>
        <begin position="124"/>
        <end position="151"/>
    </location>
</feature>
<keyword evidence="2" id="KW-0732">Signal</keyword>
<gene>
    <name evidence="3" type="ORF">SAMN06265350_11242</name>
</gene>
<feature type="chain" id="PRO_5022230855" evidence="2">
    <location>
        <begin position="18"/>
        <end position="156"/>
    </location>
</feature>
<dbReference type="EMBL" id="FXSZ01000012">
    <property type="protein sequence ID" value="SMO79954.1"/>
    <property type="molecule type" value="Genomic_DNA"/>
</dbReference>
<reference evidence="3 4" key="1">
    <citation type="submission" date="2017-05" db="EMBL/GenBank/DDBJ databases">
        <authorList>
            <person name="Varghese N."/>
            <person name="Submissions S."/>
        </authorList>
    </citation>
    <scope>NUCLEOTIDE SEQUENCE [LARGE SCALE GENOMIC DNA]</scope>
    <source>
        <strain evidence="3 4">DSM 21342</strain>
    </source>
</reference>
<keyword evidence="4" id="KW-1185">Reference proteome</keyword>
<sequence length="156" mass="17665">MKKLFSILIPVSIFVAAACTNAEKEKKLEDAHAKSLFDIAAMDSVYNQLINNQVKTITQKDSLMVLAKSRNDSAYNELRGRIRGYMARQKIVIDSMGKLVTDHKSVVDDVDIPGEKRQAVRADQIGLEDAYKKLQAQYKDLEDNLIDLKKEASEYR</sequence>
<evidence type="ECO:0000256" key="2">
    <source>
        <dbReference type="SAM" id="SignalP"/>
    </source>
</evidence>
<dbReference type="Proteomes" id="UP000315971">
    <property type="component" value="Unassembled WGS sequence"/>
</dbReference>
<keyword evidence="1" id="KW-0175">Coiled coil</keyword>
<evidence type="ECO:0000313" key="4">
    <source>
        <dbReference type="Proteomes" id="UP000315971"/>
    </source>
</evidence>
<protein>
    <submittedName>
        <fullName evidence="3">Uncharacterized protein</fullName>
    </submittedName>
</protein>
<feature type="signal peptide" evidence="2">
    <location>
        <begin position="1"/>
        <end position="17"/>
    </location>
</feature>
<evidence type="ECO:0000256" key="1">
    <source>
        <dbReference type="SAM" id="Coils"/>
    </source>
</evidence>
<accession>A0A521E7N8</accession>
<dbReference type="PROSITE" id="PS51257">
    <property type="entry name" value="PROKAR_LIPOPROTEIN"/>
    <property type="match status" value="1"/>
</dbReference>
<name>A0A521E7N8_9SPHI</name>
<dbReference type="AlphaFoldDB" id="A0A521E7N8"/>